<dbReference type="KEGG" id="ttq:NIES37_62750"/>
<reference evidence="1 2" key="1">
    <citation type="submission" date="2017-06" db="EMBL/GenBank/DDBJ databases">
        <title>Genome sequencing of cyanobaciteial culture collection at National Institute for Environmental Studies (NIES).</title>
        <authorList>
            <person name="Hirose Y."/>
            <person name="Shimura Y."/>
            <person name="Fujisawa T."/>
            <person name="Nakamura Y."/>
            <person name="Kawachi M."/>
        </authorList>
    </citation>
    <scope>NUCLEOTIDE SEQUENCE [LARGE SCALE GENOMIC DNA]</scope>
    <source>
        <strain evidence="1 2">NIES-37</strain>
    </source>
</reference>
<dbReference type="Proteomes" id="UP000218785">
    <property type="component" value="Chromosome"/>
</dbReference>
<protein>
    <submittedName>
        <fullName evidence="1">Uncharacterized protein</fullName>
    </submittedName>
</protein>
<organism evidence="1 2">
    <name type="scientific">Tolypothrix tenuis PCC 7101</name>
    <dbReference type="NCBI Taxonomy" id="231146"/>
    <lineage>
        <taxon>Bacteria</taxon>
        <taxon>Bacillati</taxon>
        <taxon>Cyanobacteriota</taxon>
        <taxon>Cyanophyceae</taxon>
        <taxon>Nostocales</taxon>
        <taxon>Tolypothrichaceae</taxon>
        <taxon>Tolypothrix</taxon>
    </lineage>
</organism>
<dbReference type="EMBL" id="AP018248">
    <property type="protein sequence ID" value="BAZ02263.1"/>
    <property type="molecule type" value="Genomic_DNA"/>
</dbReference>
<dbReference type="AlphaFoldDB" id="A0A1Z4N957"/>
<name>A0A1Z4N957_9CYAN</name>
<gene>
    <name evidence="1" type="ORF">NIES37_62750</name>
</gene>
<evidence type="ECO:0000313" key="2">
    <source>
        <dbReference type="Proteomes" id="UP000218785"/>
    </source>
</evidence>
<evidence type="ECO:0000313" key="1">
    <source>
        <dbReference type="EMBL" id="BAZ02263.1"/>
    </source>
</evidence>
<keyword evidence="2" id="KW-1185">Reference proteome</keyword>
<proteinExistence type="predicted"/>
<accession>A0A1Z4N957</accession>
<sequence>MKTICLVYHDLVKEKKHGLSEGDTLTDESLVVKEMVIPGMLDYPPMYIRHLNLMFKGKRYFIISMTDYELDETKKQEIINGAEQFVKQLN</sequence>